<dbReference type="InterPro" id="IPR051720">
    <property type="entry name" value="rRNA_MeTrfase/Polyamine_Synth"/>
</dbReference>
<evidence type="ECO:0000259" key="1">
    <source>
        <dbReference type="Pfam" id="PF01861"/>
    </source>
</evidence>
<dbReference type="EMBL" id="LT840184">
    <property type="protein sequence ID" value="SMF88893.1"/>
    <property type="molecule type" value="Genomic_DNA"/>
</dbReference>
<keyword evidence="3" id="KW-1185">Reference proteome</keyword>
<dbReference type="InterPro" id="IPR002723">
    <property type="entry name" value="BpsA_C"/>
</dbReference>
<dbReference type="GO" id="GO:0006596">
    <property type="term" value="P:polyamine biosynthetic process"/>
    <property type="evidence" value="ECO:0007669"/>
    <property type="project" value="TreeGrafter"/>
</dbReference>
<organism evidence="2 3">
    <name type="scientific">Paenibacillus uliginis N3/975</name>
    <dbReference type="NCBI Taxonomy" id="1313296"/>
    <lineage>
        <taxon>Bacteria</taxon>
        <taxon>Bacillati</taxon>
        <taxon>Bacillota</taxon>
        <taxon>Bacilli</taxon>
        <taxon>Bacillales</taxon>
        <taxon>Paenibacillaceae</taxon>
        <taxon>Paenibacillus</taxon>
    </lineage>
</organism>
<sequence>MKNYIAEANANVHLQEGSWVIEQLLVECYIQPGISTKELAKKTFLPVPVATAIKKELIKAGALTQDGGVRCTPKGVTFIEDELGYDGLDKALYQKLMADESNWKAELSDLLQLLTDIFQQRPQVNVQIDQSKCTVETSLRRAILCLREHALIGKKILCVGDDDLVSISLGFLIKRLFPNIRNQRALITVVDVDERFLQYIRNTAEQEGIEVICRSLDLRQPLPKKLCGQYDCFFTDPPYTLQGMTLFVSRGISALKKEKGLPIFLSYAHKSPDYNLAILRELVRMGLSLREIIPHFNKYEGAQMIGNSGQMIILKTTELTAPNVTSSFEDALYTGEVKRTLRTYQCKQCHGSLLVGIQGEYHTIEDLKNQGCPHCENDTFTLIAKKNA</sequence>
<dbReference type="Pfam" id="PF01861">
    <property type="entry name" value="BpsA_C"/>
    <property type="match status" value="1"/>
</dbReference>
<dbReference type="SUPFAM" id="SSF53335">
    <property type="entry name" value="S-adenosyl-L-methionine-dependent methyltransferases"/>
    <property type="match status" value="1"/>
</dbReference>
<dbReference type="Gene3D" id="3.40.50.150">
    <property type="entry name" value="Vaccinia Virus protein VP39"/>
    <property type="match status" value="1"/>
</dbReference>
<name>A0A1X7HLL6_9BACL</name>
<accession>A0A1X7HLL6</accession>
<dbReference type="PANTHER" id="PTHR23290:SF0">
    <property type="entry name" value="RRNA N6-ADENOSINE-METHYLTRANSFERASE METTL5"/>
    <property type="match status" value="1"/>
</dbReference>
<reference evidence="3" key="1">
    <citation type="submission" date="2017-04" db="EMBL/GenBank/DDBJ databases">
        <authorList>
            <person name="Varghese N."/>
            <person name="Submissions S."/>
        </authorList>
    </citation>
    <scope>NUCLEOTIDE SEQUENCE [LARGE SCALE GENOMIC DNA]</scope>
    <source>
        <strain evidence="3">N3/975</strain>
    </source>
</reference>
<proteinExistence type="predicted"/>
<dbReference type="AlphaFoldDB" id="A0A1X7HLL6"/>
<gene>
    <name evidence="2" type="ORF">SAMN05661091_4443</name>
</gene>
<dbReference type="RefSeq" id="WP_208915198.1">
    <property type="nucleotide sequence ID" value="NZ_LT840184.1"/>
</dbReference>
<dbReference type="PANTHER" id="PTHR23290">
    <property type="entry name" value="RRNA N6-ADENOSINE-METHYLTRANSFERASE METTL5"/>
    <property type="match status" value="1"/>
</dbReference>
<feature type="domain" description="N(4)-bis(aminopropyl)spermidine synthase C-terminal" evidence="1">
    <location>
        <begin position="109"/>
        <end position="312"/>
    </location>
</feature>
<evidence type="ECO:0000313" key="3">
    <source>
        <dbReference type="Proteomes" id="UP000192940"/>
    </source>
</evidence>
<protein>
    <recommendedName>
        <fullName evidence="1">N(4)-bis(aminopropyl)spermidine synthase C-terminal domain-containing protein</fullName>
    </recommendedName>
</protein>
<evidence type="ECO:0000313" key="2">
    <source>
        <dbReference type="EMBL" id="SMF88893.1"/>
    </source>
</evidence>
<dbReference type="InterPro" id="IPR029063">
    <property type="entry name" value="SAM-dependent_MTases_sf"/>
</dbReference>
<dbReference type="STRING" id="1313296.SAMN05661091_4443"/>
<dbReference type="GO" id="GO:0016740">
    <property type="term" value="F:transferase activity"/>
    <property type="evidence" value="ECO:0007669"/>
    <property type="project" value="TreeGrafter"/>
</dbReference>
<dbReference type="Proteomes" id="UP000192940">
    <property type="component" value="Chromosome I"/>
</dbReference>